<gene>
    <name evidence="1" type="ORF">VV01_14670</name>
</gene>
<accession>A0A0L6CK43</accession>
<dbReference type="AlphaFoldDB" id="A0A0L6CK43"/>
<comment type="caution">
    <text evidence="1">The sequence shown here is derived from an EMBL/GenBank/DDBJ whole genome shotgun (WGS) entry which is preliminary data.</text>
</comment>
<name>A0A0L6CK43_9MICO</name>
<dbReference type="EMBL" id="LAIR01000002">
    <property type="protein sequence ID" value="KNX38104.1"/>
    <property type="molecule type" value="Genomic_DNA"/>
</dbReference>
<reference evidence="2" key="1">
    <citation type="submission" date="2015-03" db="EMBL/GenBank/DDBJ databases">
        <title>Luteipulveratus halotolerans sp. nov., a novel actinobacterium (Dermacoccaceae) from Sarawak, Malaysia.</title>
        <authorList>
            <person name="Juboi H."/>
            <person name="Basik A."/>
            <person name="Shamsul S.S."/>
            <person name="Arnold P."/>
            <person name="Schmitt E.K."/>
            <person name="Sanglier J.-J."/>
            <person name="Yeo T."/>
        </authorList>
    </citation>
    <scope>NUCLEOTIDE SEQUENCE [LARGE SCALE GENOMIC DNA]</scope>
    <source>
        <strain evidence="2">C296001</strain>
    </source>
</reference>
<evidence type="ECO:0000313" key="1">
    <source>
        <dbReference type="EMBL" id="KNX38104.1"/>
    </source>
</evidence>
<protein>
    <submittedName>
        <fullName evidence="1">Uncharacterized protein</fullName>
    </submittedName>
</protein>
<proteinExistence type="predicted"/>
<dbReference type="Proteomes" id="UP000037397">
    <property type="component" value="Unassembled WGS sequence"/>
</dbReference>
<dbReference type="RefSeq" id="WP_050670522.1">
    <property type="nucleotide sequence ID" value="NZ_LAIR01000002.1"/>
</dbReference>
<sequence length="189" mass="21145">MAAAKKAADVQDPAAFDFEAFLNGFEVDEETVTVFQINRTKEFTEAQAEADAALTWARIAEAEGDDDAQKKHAAEARKHANRAKRLRDEMDASAVKFRIRAIDPDTWREFVNRSMANKSLDLRHEQLAVQVVEPKLTADQWREFGKRIGAGRFLDIYTAALDLTERSVVLPDFSPSTSEVLGRKGSSQS</sequence>
<keyword evidence="2" id="KW-1185">Reference proteome</keyword>
<evidence type="ECO:0000313" key="2">
    <source>
        <dbReference type="Proteomes" id="UP000037397"/>
    </source>
</evidence>
<organism evidence="1 2">
    <name type="scientific">Luteipulveratus halotolerans</name>
    <dbReference type="NCBI Taxonomy" id="1631356"/>
    <lineage>
        <taxon>Bacteria</taxon>
        <taxon>Bacillati</taxon>
        <taxon>Actinomycetota</taxon>
        <taxon>Actinomycetes</taxon>
        <taxon>Micrococcales</taxon>
        <taxon>Dermacoccaceae</taxon>
        <taxon>Luteipulveratus</taxon>
    </lineage>
</organism>
<dbReference type="STRING" id="1631356.VV01_14670"/>